<dbReference type="GO" id="GO:0003677">
    <property type="term" value="F:DNA binding"/>
    <property type="evidence" value="ECO:0007669"/>
    <property type="project" value="UniProtKB-KW"/>
</dbReference>
<name>A0A1X7AJ98_9GAMM</name>
<evidence type="ECO:0000256" key="2">
    <source>
        <dbReference type="ARBA" id="ARBA00023172"/>
    </source>
</evidence>
<dbReference type="SUPFAM" id="SSF53041">
    <property type="entry name" value="Resolvase-like"/>
    <property type="match status" value="1"/>
</dbReference>
<dbReference type="PROSITE" id="PS51736">
    <property type="entry name" value="RECOMBINASES_3"/>
    <property type="match status" value="1"/>
</dbReference>
<dbReference type="Pfam" id="PF00239">
    <property type="entry name" value="Resolvase"/>
    <property type="match status" value="1"/>
</dbReference>
<feature type="domain" description="Resolvase/invertase-type recombinase catalytic" evidence="3">
    <location>
        <begin position="3"/>
        <end position="143"/>
    </location>
</feature>
<dbReference type="InterPro" id="IPR050639">
    <property type="entry name" value="SSR_resolvase"/>
</dbReference>
<evidence type="ECO:0000313" key="5">
    <source>
        <dbReference type="Proteomes" id="UP000196573"/>
    </source>
</evidence>
<dbReference type="GO" id="GO:0000150">
    <property type="term" value="F:DNA strand exchange activity"/>
    <property type="evidence" value="ECO:0007669"/>
    <property type="project" value="InterPro"/>
</dbReference>
<accession>A0A1X7AJ98</accession>
<keyword evidence="1" id="KW-0238">DNA-binding</keyword>
<dbReference type="SMART" id="SM00857">
    <property type="entry name" value="Resolvase"/>
    <property type="match status" value="1"/>
</dbReference>
<dbReference type="PANTHER" id="PTHR30461:SF2">
    <property type="entry name" value="SERINE RECOMBINASE PINE-RELATED"/>
    <property type="match status" value="1"/>
</dbReference>
<dbReference type="EMBL" id="FWPT01000004">
    <property type="protein sequence ID" value="SMA45521.1"/>
    <property type="molecule type" value="Genomic_DNA"/>
</dbReference>
<gene>
    <name evidence="4" type="primary">hin_4</name>
    <name evidence="4" type="ORF">EHSB41UT_01940</name>
</gene>
<reference evidence="4 5" key="1">
    <citation type="submission" date="2017-03" db="EMBL/GenBank/DDBJ databases">
        <authorList>
            <person name="Afonso C.L."/>
            <person name="Miller P.J."/>
            <person name="Scott M.A."/>
            <person name="Spackman E."/>
            <person name="Goraichik I."/>
            <person name="Dimitrov K.M."/>
            <person name="Suarez D.L."/>
            <person name="Swayne D.E."/>
        </authorList>
    </citation>
    <scope>NUCLEOTIDE SEQUENCE [LARGE SCALE GENOMIC DNA]</scope>
    <source>
        <strain evidence="4">SB41UT1</strain>
    </source>
</reference>
<proteinExistence type="predicted"/>
<evidence type="ECO:0000259" key="3">
    <source>
        <dbReference type="PROSITE" id="PS51736"/>
    </source>
</evidence>
<organism evidence="4 5">
    <name type="scientific">Parendozoicomonas haliclonae</name>
    <dbReference type="NCBI Taxonomy" id="1960125"/>
    <lineage>
        <taxon>Bacteria</taxon>
        <taxon>Pseudomonadati</taxon>
        <taxon>Pseudomonadota</taxon>
        <taxon>Gammaproteobacteria</taxon>
        <taxon>Oceanospirillales</taxon>
        <taxon>Endozoicomonadaceae</taxon>
        <taxon>Parendozoicomonas</taxon>
    </lineage>
</organism>
<dbReference type="PANTHER" id="PTHR30461">
    <property type="entry name" value="DNA-INVERTASE FROM LAMBDOID PROPHAGE"/>
    <property type="match status" value="1"/>
</dbReference>
<dbReference type="Gene3D" id="3.40.50.1390">
    <property type="entry name" value="Resolvase, N-terminal catalytic domain"/>
    <property type="match status" value="1"/>
</dbReference>
<protein>
    <submittedName>
        <fullName evidence="4">DNA-invertase hin</fullName>
    </submittedName>
</protein>
<keyword evidence="5" id="KW-1185">Reference proteome</keyword>
<keyword evidence="2" id="KW-0233">DNA recombination</keyword>
<dbReference type="InterPro" id="IPR006119">
    <property type="entry name" value="Resolv_N"/>
</dbReference>
<dbReference type="RefSeq" id="WP_087109274.1">
    <property type="nucleotide sequence ID" value="NZ_CBCSCN010000002.1"/>
</dbReference>
<sequence>MDQYIVYRRVSTKRQGESGLGLEAQDRDIALYLDGYATGNHEVLASYLEVESGTVAGRPELSKAMDQARATGATLLVSKLDRLSRKVSFIASLLDDRRLRIKVACMPHADKFQLHIYAALAEQERDFISARTKAALREAKARGVKLGGLRDKTGQRNRAARIEADRRAQALEKIVIPLVNQGKTTREIAEALNTAGVMTVRNGIWQSSQVSRLLKRLEVLKT</sequence>
<dbReference type="OrthoDB" id="2290206at2"/>
<dbReference type="CDD" id="cd00338">
    <property type="entry name" value="Ser_Recombinase"/>
    <property type="match status" value="1"/>
</dbReference>
<dbReference type="Proteomes" id="UP000196573">
    <property type="component" value="Unassembled WGS sequence"/>
</dbReference>
<evidence type="ECO:0000256" key="1">
    <source>
        <dbReference type="ARBA" id="ARBA00023125"/>
    </source>
</evidence>
<evidence type="ECO:0000313" key="4">
    <source>
        <dbReference type="EMBL" id="SMA45521.1"/>
    </source>
</evidence>
<dbReference type="AlphaFoldDB" id="A0A1X7AJ98"/>
<dbReference type="InterPro" id="IPR036162">
    <property type="entry name" value="Resolvase-like_N_sf"/>
</dbReference>